<evidence type="ECO:0000256" key="6">
    <source>
        <dbReference type="ARBA" id="ARBA00038076"/>
    </source>
</evidence>
<gene>
    <name evidence="11" type="ORF">Ga0074812_105152</name>
</gene>
<evidence type="ECO:0000256" key="3">
    <source>
        <dbReference type="ARBA" id="ARBA00022692"/>
    </source>
</evidence>
<feature type="transmembrane region" description="Helical" evidence="8">
    <location>
        <begin position="353"/>
        <end position="376"/>
    </location>
</feature>
<evidence type="ECO:0000256" key="7">
    <source>
        <dbReference type="SAM" id="MobiDB-lite"/>
    </source>
</evidence>
<reference evidence="12" key="1">
    <citation type="submission" date="2015-11" db="EMBL/GenBank/DDBJ databases">
        <authorList>
            <person name="Varghese N."/>
        </authorList>
    </citation>
    <scope>NUCLEOTIDE SEQUENCE [LARGE SCALE GENOMIC DNA]</scope>
    <source>
        <strain evidence="12">DSM 45899</strain>
    </source>
</reference>
<dbReference type="Pfam" id="PF12704">
    <property type="entry name" value="MacB_PCD"/>
    <property type="match status" value="1"/>
</dbReference>
<accession>A0A0S4QJ02</accession>
<proteinExistence type="inferred from homology"/>
<protein>
    <submittedName>
        <fullName evidence="11">Putative ABC transport system permease protein</fullName>
    </submittedName>
</protein>
<feature type="domain" description="MacB-like periplasmic core" evidence="10">
    <location>
        <begin position="57"/>
        <end position="241"/>
    </location>
</feature>
<evidence type="ECO:0000313" key="12">
    <source>
        <dbReference type="Proteomes" id="UP000198802"/>
    </source>
</evidence>
<keyword evidence="12" id="KW-1185">Reference proteome</keyword>
<evidence type="ECO:0000256" key="1">
    <source>
        <dbReference type="ARBA" id="ARBA00004651"/>
    </source>
</evidence>
<evidence type="ECO:0000256" key="2">
    <source>
        <dbReference type="ARBA" id="ARBA00022475"/>
    </source>
</evidence>
<name>A0A0S4QJ02_9ACTN</name>
<dbReference type="EMBL" id="FAOZ01000005">
    <property type="protein sequence ID" value="CUU55501.1"/>
    <property type="molecule type" value="Genomic_DNA"/>
</dbReference>
<sequence length="423" mass="43530">MEPTPPQRETPRPEAPQPGTPRPEVPRPEVLQPARLGVADTLRTGSAGLRSRPLRVGLAALGIALGVAALVAVLGVSSSSRADLDRQLAALGTNLLTVEPGQTALGGKARLPTESIRMAARIGPVSSVSATGRINAAIYRNDHVDAGNTSAIAVLAAQPGLPVAVGGAMAEGRWLDQGTSKVPAVVLGSRAATKLAIHQAGLRVWLGGQWFGVLGVLEPVPLAPELDNAALVGWGAAETYLGFDGHPTMLYTRSAEPQVEAVRTVLPASVNPQNPYEVRVSRPSDALAAQRATRHTLDRLLLGLGAVALVVGGVGVANTMVISVLERRGEIGLRRALGATRGQIRLQFLTESLLLAALGGLGGVLLGSLATAGYAATQHWPVAIPLVAWLGGLVVTLPIGVVAGIYPAIRAARLTPVSALNTP</sequence>
<comment type="subcellular location">
    <subcellularLocation>
        <location evidence="1">Cell membrane</location>
        <topology evidence="1">Multi-pass membrane protein</topology>
    </subcellularLocation>
</comment>
<evidence type="ECO:0000313" key="11">
    <source>
        <dbReference type="EMBL" id="CUU55501.1"/>
    </source>
</evidence>
<keyword evidence="4 8" id="KW-1133">Transmembrane helix</keyword>
<dbReference type="PANTHER" id="PTHR30572:SF4">
    <property type="entry name" value="ABC TRANSPORTER PERMEASE YTRF"/>
    <property type="match status" value="1"/>
</dbReference>
<evidence type="ECO:0000259" key="9">
    <source>
        <dbReference type="Pfam" id="PF02687"/>
    </source>
</evidence>
<dbReference type="AlphaFoldDB" id="A0A0S4QJ02"/>
<evidence type="ECO:0000256" key="4">
    <source>
        <dbReference type="ARBA" id="ARBA00022989"/>
    </source>
</evidence>
<feature type="transmembrane region" description="Helical" evidence="8">
    <location>
        <begin position="56"/>
        <end position="76"/>
    </location>
</feature>
<evidence type="ECO:0000256" key="5">
    <source>
        <dbReference type="ARBA" id="ARBA00023136"/>
    </source>
</evidence>
<keyword evidence="2" id="KW-1003">Cell membrane</keyword>
<dbReference type="GO" id="GO:0022857">
    <property type="term" value="F:transmembrane transporter activity"/>
    <property type="evidence" value="ECO:0007669"/>
    <property type="project" value="TreeGrafter"/>
</dbReference>
<keyword evidence="3 8" id="KW-0812">Transmembrane</keyword>
<dbReference type="Pfam" id="PF02687">
    <property type="entry name" value="FtsX"/>
    <property type="match status" value="1"/>
</dbReference>
<feature type="transmembrane region" description="Helical" evidence="8">
    <location>
        <begin position="300"/>
        <end position="325"/>
    </location>
</feature>
<feature type="region of interest" description="Disordered" evidence="7">
    <location>
        <begin position="1"/>
        <end position="30"/>
    </location>
</feature>
<organism evidence="11 12">
    <name type="scientific">Parafrankia irregularis</name>
    <dbReference type="NCBI Taxonomy" id="795642"/>
    <lineage>
        <taxon>Bacteria</taxon>
        <taxon>Bacillati</taxon>
        <taxon>Actinomycetota</taxon>
        <taxon>Actinomycetes</taxon>
        <taxon>Frankiales</taxon>
        <taxon>Frankiaceae</taxon>
        <taxon>Parafrankia</taxon>
    </lineage>
</organism>
<dbReference type="InterPro" id="IPR025857">
    <property type="entry name" value="MacB_PCD"/>
</dbReference>
<dbReference type="Proteomes" id="UP000198802">
    <property type="component" value="Unassembled WGS sequence"/>
</dbReference>
<comment type="similarity">
    <text evidence="6">Belongs to the ABC-4 integral membrane protein family.</text>
</comment>
<dbReference type="InterPro" id="IPR003838">
    <property type="entry name" value="ABC3_permease_C"/>
</dbReference>
<feature type="transmembrane region" description="Helical" evidence="8">
    <location>
        <begin position="382"/>
        <end position="406"/>
    </location>
</feature>
<dbReference type="GO" id="GO:0005886">
    <property type="term" value="C:plasma membrane"/>
    <property type="evidence" value="ECO:0007669"/>
    <property type="project" value="UniProtKB-SubCell"/>
</dbReference>
<evidence type="ECO:0000256" key="8">
    <source>
        <dbReference type="SAM" id="Phobius"/>
    </source>
</evidence>
<feature type="compositionally biased region" description="Pro residues" evidence="7">
    <location>
        <begin position="1"/>
        <end position="23"/>
    </location>
</feature>
<evidence type="ECO:0000259" key="10">
    <source>
        <dbReference type="Pfam" id="PF12704"/>
    </source>
</evidence>
<dbReference type="PANTHER" id="PTHR30572">
    <property type="entry name" value="MEMBRANE COMPONENT OF TRANSPORTER-RELATED"/>
    <property type="match status" value="1"/>
</dbReference>
<keyword evidence="5 8" id="KW-0472">Membrane</keyword>
<dbReference type="InterPro" id="IPR050250">
    <property type="entry name" value="Macrolide_Exporter_MacB"/>
</dbReference>
<feature type="domain" description="ABC3 transporter permease C-terminal" evidence="9">
    <location>
        <begin position="304"/>
        <end position="416"/>
    </location>
</feature>